<feature type="region of interest" description="Disordered" evidence="1">
    <location>
        <begin position="198"/>
        <end position="242"/>
    </location>
</feature>
<feature type="compositionally biased region" description="Basic and acidic residues" evidence="1">
    <location>
        <begin position="130"/>
        <end position="143"/>
    </location>
</feature>
<dbReference type="VEuPathDB" id="FungiDB:I302_08467"/>
<dbReference type="Proteomes" id="UP000092730">
    <property type="component" value="Chromosome 3"/>
</dbReference>
<organism evidence="2">
    <name type="scientific">Kwoniella bestiolae CBS 10118</name>
    <dbReference type="NCBI Taxonomy" id="1296100"/>
    <lineage>
        <taxon>Eukaryota</taxon>
        <taxon>Fungi</taxon>
        <taxon>Dikarya</taxon>
        <taxon>Basidiomycota</taxon>
        <taxon>Agaricomycotina</taxon>
        <taxon>Tremellomycetes</taxon>
        <taxon>Tremellales</taxon>
        <taxon>Cryptococcaceae</taxon>
        <taxon>Kwoniella</taxon>
    </lineage>
</organism>
<reference evidence="2" key="1">
    <citation type="submission" date="2013-07" db="EMBL/GenBank/DDBJ databases">
        <title>The Genome Sequence of Cryptococcus bestiolae CBS10118.</title>
        <authorList>
            <consortium name="The Broad Institute Genome Sequencing Platform"/>
            <person name="Cuomo C."/>
            <person name="Litvintseva A."/>
            <person name="Chen Y."/>
            <person name="Heitman J."/>
            <person name="Sun S."/>
            <person name="Springer D."/>
            <person name="Dromer F."/>
            <person name="Young S.K."/>
            <person name="Zeng Q."/>
            <person name="Gargeya S."/>
            <person name="Fitzgerald M."/>
            <person name="Abouelleil A."/>
            <person name="Alvarado L."/>
            <person name="Berlin A.M."/>
            <person name="Chapman S.B."/>
            <person name="Dewar J."/>
            <person name="Goldberg J."/>
            <person name="Griggs A."/>
            <person name="Gujja S."/>
            <person name="Hansen M."/>
            <person name="Howarth C."/>
            <person name="Imamovic A."/>
            <person name="Larimer J."/>
            <person name="McCowan C."/>
            <person name="Murphy C."/>
            <person name="Pearson M."/>
            <person name="Priest M."/>
            <person name="Roberts A."/>
            <person name="Saif S."/>
            <person name="Shea T."/>
            <person name="Sykes S."/>
            <person name="Wortman J."/>
            <person name="Nusbaum C."/>
            <person name="Birren B."/>
        </authorList>
    </citation>
    <scope>NUCLEOTIDE SEQUENCE [LARGE SCALE GENOMIC DNA]</scope>
    <source>
        <strain evidence="2">CBS 10118</strain>
    </source>
</reference>
<sequence length="278" mass="31133">MVYPSYFKSFTSGFGSPENETVLGQGRPYGCHIPEGDRMEWHSVGRRGATIVQVSSEDKLKRLKKAAMESTEAMRRKRDFLTKSEGSEGTPEVVSRNAPLMINVETLSDEPPSFVRDTPPHLFSNISNKIDPDPTKSTPRSDHLPTTLDSLSSSESPPLDYTADLSLKEVEEQDFIPFPPSPPLSPLPSMRNVASKTIVNQPDPNKPDDVPVITGTPTSGPLKKKNKRTKRRQDSSQQAGAFRRGLTLEEYLDNKVHDKKANTLAYREMKRLRRELKV</sequence>
<feature type="compositionally biased region" description="Basic residues" evidence="1">
    <location>
        <begin position="222"/>
        <end position="231"/>
    </location>
</feature>
<feature type="compositionally biased region" description="Low complexity" evidence="1">
    <location>
        <begin position="144"/>
        <end position="160"/>
    </location>
</feature>
<evidence type="ECO:0000313" key="2">
    <source>
        <dbReference type="EMBL" id="OCF21690.1"/>
    </source>
</evidence>
<dbReference type="AlphaFoldDB" id="A0A1B9FSF9"/>
<reference evidence="2" key="3">
    <citation type="submission" date="2014-01" db="EMBL/GenBank/DDBJ databases">
        <title>Evolution of pathogenesis and genome organization in the Tremellales.</title>
        <authorList>
            <person name="Cuomo C."/>
            <person name="Litvintseva A."/>
            <person name="Heitman J."/>
            <person name="Chen Y."/>
            <person name="Sun S."/>
            <person name="Springer D."/>
            <person name="Dromer F."/>
            <person name="Young S."/>
            <person name="Zeng Q."/>
            <person name="Chapman S."/>
            <person name="Gujja S."/>
            <person name="Saif S."/>
            <person name="Birren B."/>
        </authorList>
    </citation>
    <scope>NUCLEOTIDE SEQUENCE</scope>
    <source>
        <strain evidence="2">CBS 10118</strain>
    </source>
</reference>
<proteinExistence type="predicted"/>
<dbReference type="RefSeq" id="XP_019042760.1">
    <property type="nucleotide sequence ID" value="XM_019195047.1"/>
</dbReference>
<gene>
    <name evidence="2" type="ORF">I302_08467</name>
    <name evidence="3" type="ORF">I302_105180</name>
</gene>
<evidence type="ECO:0000313" key="4">
    <source>
        <dbReference type="Proteomes" id="UP000092730"/>
    </source>
</evidence>
<protein>
    <submittedName>
        <fullName evidence="2">Uncharacterized protein</fullName>
    </submittedName>
</protein>
<name>A0A1B9FSF9_9TREE</name>
<keyword evidence="4" id="KW-1185">Reference proteome</keyword>
<accession>A0A1B9FSF9</accession>
<dbReference type="EMBL" id="KI894026">
    <property type="protein sequence ID" value="OCF21690.1"/>
    <property type="molecule type" value="Genomic_DNA"/>
</dbReference>
<reference evidence="3" key="4">
    <citation type="submission" date="2024-02" db="EMBL/GenBank/DDBJ databases">
        <title>Comparative genomics of Cryptococcus and Kwoniella reveals pathogenesis evolution and contrasting modes of karyotype evolution via chromosome fusion or intercentromeric recombination.</title>
        <authorList>
            <person name="Coelho M.A."/>
            <person name="David-Palma M."/>
            <person name="Shea T."/>
            <person name="Bowers K."/>
            <person name="McGinley-Smith S."/>
            <person name="Mohammad A.W."/>
            <person name="Gnirke A."/>
            <person name="Yurkov A.M."/>
            <person name="Nowrousian M."/>
            <person name="Sun S."/>
            <person name="Cuomo C.A."/>
            <person name="Heitman J."/>
        </authorList>
    </citation>
    <scope>NUCLEOTIDE SEQUENCE</scope>
    <source>
        <strain evidence="3">CBS 10118</strain>
    </source>
</reference>
<dbReference type="EMBL" id="CP144543">
    <property type="protein sequence ID" value="WVW83162.1"/>
    <property type="molecule type" value="Genomic_DNA"/>
</dbReference>
<evidence type="ECO:0000313" key="3">
    <source>
        <dbReference type="EMBL" id="WVW83162.1"/>
    </source>
</evidence>
<reference evidence="3" key="2">
    <citation type="submission" date="2013-07" db="EMBL/GenBank/DDBJ databases">
        <authorList>
            <consortium name="The Broad Institute Genome Sequencing Platform"/>
            <person name="Cuomo C."/>
            <person name="Litvintseva A."/>
            <person name="Chen Y."/>
            <person name="Heitman J."/>
            <person name="Sun S."/>
            <person name="Springer D."/>
            <person name="Dromer F."/>
            <person name="Young S.K."/>
            <person name="Zeng Q."/>
            <person name="Gargeya S."/>
            <person name="Fitzgerald M."/>
            <person name="Abouelleil A."/>
            <person name="Alvarado L."/>
            <person name="Berlin A.M."/>
            <person name="Chapman S.B."/>
            <person name="Dewar J."/>
            <person name="Goldberg J."/>
            <person name="Griggs A."/>
            <person name="Gujja S."/>
            <person name="Hansen M."/>
            <person name="Howarth C."/>
            <person name="Imamovic A."/>
            <person name="Larimer J."/>
            <person name="McCowan C."/>
            <person name="Murphy C."/>
            <person name="Pearson M."/>
            <person name="Priest M."/>
            <person name="Roberts A."/>
            <person name="Saif S."/>
            <person name="Shea T."/>
            <person name="Sykes S."/>
            <person name="Wortman J."/>
            <person name="Nusbaum C."/>
            <person name="Birren B."/>
        </authorList>
    </citation>
    <scope>NUCLEOTIDE SEQUENCE</scope>
    <source>
        <strain evidence="3">CBS 10118</strain>
    </source>
</reference>
<feature type="region of interest" description="Disordered" evidence="1">
    <location>
        <begin position="109"/>
        <end position="160"/>
    </location>
</feature>
<dbReference type="KEGG" id="kbi:30212866"/>
<evidence type="ECO:0000256" key="1">
    <source>
        <dbReference type="SAM" id="MobiDB-lite"/>
    </source>
</evidence>
<dbReference type="GeneID" id="30212866"/>